<dbReference type="Gene3D" id="2.120.10.30">
    <property type="entry name" value="TolB, C-terminal domain"/>
    <property type="match status" value="1"/>
</dbReference>
<dbReference type="InterPro" id="IPR027370">
    <property type="entry name" value="Znf-RING_euk"/>
</dbReference>
<feature type="domain" description="RING-type" evidence="5">
    <location>
        <begin position="20"/>
        <end position="63"/>
    </location>
</feature>
<dbReference type="Gene3D" id="3.30.40.10">
    <property type="entry name" value="Zinc/RING finger domain, C3HC4 (zinc finger)"/>
    <property type="match status" value="1"/>
</dbReference>
<accession>A0A210PZS5</accession>
<dbReference type="AlphaFoldDB" id="A0A210PZS5"/>
<dbReference type="InterPro" id="IPR017907">
    <property type="entry name" value="Znf_RING_CS"/>
</dbReference>
<protein>
    <submittedName>
        <fullName evidence="6">RING finger protein nhl-1</fullName>
    </submittedName>
</protein>
<dbReference type="Proteomes" id="UP000242188">
    <property type="component" value="Unassembled WGS sequence"/>
</dbReference>
<dbReference type="GO" id="GO:0008270">
    <property type="term" value="F:zinc ion binding"/>
    <property type="evidence" value="ECO:0007669"/>
    <property type="project" value="UniProtKB-KW"/>
</dbReference>
<organism evidence="6 7">
    <name type="scientific">Mizuhopecten yessoensis</name>
    <name type="common">Japanese scallop</name>
    <name type="synonym">Patinopecten yessoensis</name>
    <dbReference type="NCBI Taxonomy" id="6573"/>
    <lineage>
        <taxon>Eukaryota</taxon>
        <taxon>Metazoa</taxon>
        <taxon>Spiralia</taxon>
        <taxon>Lophotrochozoa</taxon>
        <taxon>Mollusca</taxon>
        <taxon>Bivalvia</taxon>
        <taxon>Autobranchia</taxon>
        <taxon>Pteriomorphia</taxon>
        <taxon>Pectinida</taxon>
        <taxon>Pectinoidea</taxon>
        <taxon>Pectinidae</taxon>
        <taxon>Mizuhopecten</taxon>
    </lineage>
</organism>
<dbReference type="PANTHER" id="PTHR25462">
    <property type="entry name" value="BONUS, ISOFORM C-RELATED"/>
    <property type="match status" value="1"/>
</dbReference>
<dbReference type="PROSITE" id="PS50089">
    <property type="entry name" value="ZF_RING_2"/>
    <property type="match status" value="1"/>
</dbReference>
<keyword evidence="3" id="KW-0862">Zinc</keyword>
<evidence type="ECO:0000256" key="1">
    <source>
        <dbReference type="ARBA" id="ARBA00022723"/>
    </source>
</evidence>
<name>A0A210PZS5_MIZYE</name>
<dbReference type="InterPro" id="IPR013083">
    <property type="entry name" value="Znf_RING/FYVE/PHD"/>
</dbReference>
<dbReference type="EMBL" id="NEDP02005343">
    <property type="protein sequence ID" value="OWF41909.1"/>
    <property type="molecule type" value="Genomic_DNA"/>
</dbReference>
<keyword evidence="1" id="KW-0479">Metal-binding</keyword>
<dbReference type="PROSITE" id="PS00518">
    <property type="entry name" value="ZF_RING_1"/>
    <property type="match status" value="1"/>
</dbReference>
<dbReference type="InterPro" id="IPR001841">
    <property type="entry name" value="Znf_RING"/>
</dbReference>
<evidence type="ECO:0000256" key="4">
    <source>
        <dbReference type="PROSITE-ProRule" id="PRU00175"/>
    </source>
</evidence>
<dbReference type="InterPro" id="IPR011042">
    <property type="entry name" value="6-blade_b-propeller_TolB-like"/>
</dbReference>
<comment type="caution">
    <text evidence="6">The sequence shown here is derived from an EMBL/GenBank/DDBJ whole genome shotgun (WGS) entry which is preliminary data.</text>
</comment>
<dbReference type="InterPro" id="IPR047153">
    <property type="entry name" value="TRIM45/56/19-like"/>
</dbReference>
<evidence type="ECO:0000256" key="2">
    <source>
        <dbReference type="ARBA" id="ARBA00022771"/>
    </source>
</evidence>
<dbReference type="SUPFAM" id="SSF101898">
    <property type="entry name" value="NHL repeat"/>
    <property type="match status" value="1"/>
</dbReference>
<dbReference type="GO" id="GO:0006513">
    <property type="term" value="P:protein monoubiquitination"/>
    <property type="evidence" value="ECO:0007669"/>
    <property type="project" value="TreeGrafter"/>
</dbReference>
<dbReference type="OrthoDB" id="6052698at2759"/>
<dbReference type="PANTHER" id="PTHR25462:SF229">
    <property type="entry name" value="TRANSCRIPTION INTERMEDIARY FACTOR 1-BETA"/>
    <property type="match status" value="1"/>
</dbReference>
<evidence type="ECO:0000313" key="7">
    <source>
        <dbReference type="Proteomes" id="UP000242188"/>
    </source>
</evidence>
<keyword evidence="7" id="KW-1185">Reference proteome</keyword>
<dbReference type="Pfam" id="PF13445">
    <property type="entry name" value="zf-RING_UBOX"/>
    <property type="match status" value="1"/>
</dbReference>
<keyword evidence="2 4" id="KW-0863">Zinc-finger</keyword>
<evidence type="ECO:0000313" key="6">
    <source>
        <dbReference type="EMBL" id="OWF41909.1"/>
    </source>
</evidence>
<dbReference type="SMART" id="SM00184">
    <property type="entry name" value="RING"/>
    <property type="match status" value="1"/>
</dbReference>
<gene>
    <name evidence="6" type="ORF">KP79_PYT04621</name>
</gene>
<dbReference type="GO" id="GO:0061630">
    <property type="term" value="F:ubiquitin protein ligase activity"/>
    <property type="evidence" value="ECO:0007669"/>
    <property type="project" value="TreeGrafter"/>
</dbReference>
<evidence type="ECO:0000256" key="3">
    <source>
        <dbReference type="ARBA" id="ARBA00022833"/>
    </source>
</evidence>
<proteinExistence type="predicted"/>
<dbReference type="SUPFAM" id="SSF57850">
    <property type="entry name" value="RING/U-box"/>
    <property type="match status" value="1"/>
</dbReference>
<sequence length="666" mass="74880">MTSNGLSKRREDATENDEACTICTEVYRDPRLLPCRHTFCSCCLERWHASSRQRHYFSCPICREEVWLPEHGVQGFSSNYFVPCKLYKENCSVCQTSSVDVRRCNSCDQLLCQTCRTTHESHQASKDGSCCRDQEDEVVPGEATAIRTAISMLRPVTRSCCYAEVIGGFQSTFTCVSKIVPVSARDAWVLFDNGPAIYRYNMSGKVTDTRYAAGKVIDMCAHPDGPLLVIQEYSNSVFVCGDLNTTPIEYVNVGDYLPTSLLVRDDGSLIVAVKPLNDSLLNECVLLEYDHERNQRRSRTLRGQFMRISGLAFDTYSSQVCTADMECRVVHVLPNDTVRALTYCRSAAFPIRRESDGLMTTQFTPRAVCSGLHDAFLVLDGGSGYIHVLDALANLISVVVMDDQEHASSPNTIAVGRDDRLWVGDASDGKVKVYSLNSFINHLQQEPIERGFTFDGIRLPGTDELRGTSSGVSEHFPKYDSAFTRQRVLALGLDGNTLDMSKEAFDDMARNCLPAIRITTDFNGITITLDDTGTPEGNIRERERVLCMIRQNDLIRNQIEQIGHNAYHLGPDNFKFESITNVQPQRFSSTPNQSGSFSMTPFTAGSFPLQYGSILPNLLTGNREYDMQLFIQFLQKHPAIREDMERKGITPRMILDFPYFLKEQHM</sequence>
<evidence type="ECO:0000259" key="5">
    <source>
        <dbReference type="PROSITE" id="PS50089"/>
    </source>
</evidence>
<reference evidence="6 7" key="1">
    <citation type="journal article" date="2017" name="Nat. Ecol. Evol.">
        <title>Scallop genome provides insights into evolution of bilaterian karyotype and development.</title>
        <authorList>
            <person name="Wang S."/>
            <person name="Zhang J."/>
            <person name="Jiao W."/>
            <person name="Li J."/>
            <person name="Xun X."/>
            <person name="Sun Y."/>
            <person name="Guo X."/>
            <person name="Huan P."/>
            <person name="Dong B."/>
            <person name="Zhang L."/>
            <person name="Hu X."/>
            <person name="Sun X."/>
            <person name="Wang J."/>
            <person name="Zhao C."/>
            <person name="Wang Y."/>
            <person name="Wang D."/>
            <person name="Huang X."/>
            <person name="Wang R."/>
            <person name="Lv J."/>
            <person name="Li Y."/>
            <person name="Zhang Z."/>
            <person name="Liu B."/>
            <person name="Lu W."/>
            <person name="Hui Y."/>
            <person name="Liang J."/>
            <person name="Zhou Z."/>
            <person name="Hou R."/>
            <person name="Li X."/>
            <person name="Liu Y."/>
            <person name="Li H."/>
            <person name="Ning X."/>
            <person name="Lin Y."/>
            <person name="Zhao L."/>
            <person name="Xing Q."/>
            <person name="Dou J."/>
            <person name="Li Y."/>
            <person name="Mao J."/>
            <person name="Guo H."/>
            <person name="Dou H."/>
            <person name="Li T."/>
            <person name="Mu C."/>
            <person name="Jiang W."/>
            <person name="Fu Q."/>
            <person name="Fu X."/>
            <person name="Miao Y."/>
            <person name="Liu J."/>
            <person name="Yu Q."/>
            <person name="Li R."/>
            <person name="Liao H."/>
            <person name="Li X."/>
            <person name="Kong Y."/>
            <person name="Jiang Z."/>
            <person name="Chourrout D."/>
            <person name="Li R."/>
            <person name="Bao Z."/>
        </authorList>
    </citation>
    <scope>NUCLEOTIDE SEQUENCE [LARGE SCALE GENOMIC DNA]</scope>
    <source>
        <strain evidence="6 7">PY_sf001</strain>
    </source>
</reference>